<reference evidence="2 3" key="1">
    <citation type="submission" date="2024-04" db="EMBL/GenBank/DDBJ databases">
        <title>Tritrichomonas musculus Genome.</title>
        <authorList>
            <person name="Alves-Ferreira E."/>
            <person name="Grigg M."/>
            <person name="Lorenzi H."/>
            <person name="Galac M."/>
        </authorList>
    </citation>
    <scope>NUCLEOTIDE SEQUENCE [LARGE SCALE GENOMIC DNA]</scope>
    <source>
        <strain evidence="2 3">EAF2021</strain>
    </source>
</reference>
<dbReference type="NCBIfam" id="TIGR04336">
    <property type="entry name" value="AmmeMemoSam_B"/>
    <property type="match status" value="1"/>
</dbReference>
<sequence>MNSILLSAAILQAAHMGVWYPKGAQLNSLLQSAYSDSLIINPDVDRVVRGIIVPHAGYTFCVRTSMNAFRNIDPNQYDRVIVLGPSHHMAIRYCTIADATSAETPYGEIPFDIEGAQELLNNYPKLFKKLDRSTASNEHSLEMEFPLLKFVCKSKPFKIIPIMVGSLSYQACKDVAEALSQYVDDSRTLFVISSDFCHWGSRFGYQYLPPDEDENLQIYQRIKKLDKQGADMIATGDPETFLEYIEETENTICGRIPILVIMNLFKNKGMSATFPAYSQSERITSMYDSSVSYFAGIITIKKDD</sequence>
<dbReference type="Proteomes" id="UP001470230">
    <property type="component" value="Unassembled WGS sequence"/>
</dbReference>
<accession>A0ABR2KAL1</accession>
<protein>
    <recommendedName>
        <fullName evidence="4">Protein MEMO1</fullName>
    </recommendedName>
</protein>
<dbReference type="PANTHER" id="PTHR11060:SF0">
    <property type="entry name" value="PROTEIN MEMO1"/>
    <property type="match status" value="1"/>
</dbReference>
<dbReference type="EMBL" id="JAPFFF010000006">
    <property type="protein sequence ID" value="KAK8887522.1"/>
    <property type="molecule type" value="Genomic_DNA"/>
</dbReference>
<dbReference type="Gene3D" id="3.40.830.10">
    <property type="entry name" value="LigB-like"/>
    <property type="match status" value="1"/>
</dbReference>
<dbReference type="HAMAP" id="MF_00055">
    <property type="entry name" value="MEMO1"/>
    <property type="match status" value="1"/>
</dbReference>
<evidence type="ECO:0000256" key="1">
    <source>
        <dbReference type="ARBA" id="ARBA00006315"/>
    </source>
</evidence>
<comment type="similarity">
    <text evidence="1">Belongs to the MEMO1 family.</text>
</comment>
<dbReference type="Pfam" id="PF01875">
    <property type="entry name" value="Memo"/>
    <property type="match status" value="1"/>
</dbReference>
<organism evidence="2 3">
    <name type="scientific">Tritrichomonas musculus</name>
    <dbReference type="NCBI Taxonomy" id="1915356"/>
    <lineage>
        <taxon>Eukaryota</taxon>
        <taxon>Metamonada</taxon>
        <taxon>Parabasalia</taxon>
        <taxon>Tritrichomonadida</taxon>
        <taxon>Tritrichomonadidae</taxon>
        <taxon>Tritrichomonas</taxon>
    </lineage>
</organism>
<dbReference type="PANTHER" id="PTHR11060">
    <property type="entry name" value="PROTEIN MEMO1"/>
    <property type="match status" value="1"/>
</dbReference>
<dbReference type="SUPFAM" id="SSF53213">
    <property type="entry name" value="LigB-like"/>
    <property type="match status" value="1"/>
</dbReference>
<proteinExistence type="inferred from homology"/>
<evidence type="ECO:0008006" key="4">
    <source>
        <dbReference type="Google" id="ProtNLM"/>
    </source>
</evidence>
<dbReference type="InterPro" id="IPR002737">
    <property type="entry name" value="MEMO1_fam"/>
</dbReference>
<gene>
    <name evidence="2" type="ORF">M9Y10_038571</name>
</gene>
<name>A0ABR2KAL1_9EUKA</name>
<evidence type="ECO:0000313" key="2">
    <source>
        <dbReference type="EMBL" id="KAK8887522.1"/>
    </source>
</evidence>
<keyword evidence="3" id="KW-1185">Reference proteome</keyword>
<comment type="caution">
    <text evidence="2">The sequence shown here is derived from an EMBL/GenBank/DDBJ whole genome shotgun (WGS) entry which is preliminary data.</text>
</comment>
<dbReference type="CDD" id="cd07361">
    <property type="entry name" value="MEMO_like"/>
    <property type="match status" value="1"/>
</dbReference>
<evidence type="ECO:0000313" key="3">
    <source>
        <dbReference type="Proteomes" id="UP001470230"/>
    </source>
</evidence>